<sequence length="71" mass="7914">ADNVASAVSRLTTDLRRVYGPAIAAETSWVACVTSWAVAIKSAVSSCLSYGVHWCHRYPLPYFWQSWHALE</sequence>
<gene>
    <name evidence="1" type="ORF">OESDEN_10711</name>
</gene>
<accession>A0A0B1T229</accession>
<keyword evidence="2" id="KW-1185">Reference proteome</keyword>
<evidence type="ECO:0000313" key="1">
    <source>
        <dbReference type="EMBL" id="KHJ89465.1"/>
    </source>
</evidence>
<dbReference type="EMBL" id="KN554186">
    <property type="protein sequence ID" value="KHJ89465.1"/>
    <property type="molecule type" value="Genomic_DNA"/>
</dbReference>
<dbReference type="AlphaFoldDB" id="A0A0B1T229"/>
<feature type="non-terminal residue" evidence="1">
    <location>
        <position position="1"/>
    </location>
</feature>
<proteinExistence type="predicted"/>
<protein>
    <submittedName>
        <fullName evidence="1">Uncharacterized protein</fullName>
    </submittedName>
</protein>
<dbReference type="Proteomes" id="UP000053660">
    <property type="component" value="Unassembled WGS sequence"/>
</dbReference>
<reference evidence="1 2" key="1">
    <citation type="submission" date="2014-03" db="EMBL/GenBank/DDBJ databases">
        <title>Draft genome of the hookworm Oesophagostomum dentatum.</title>
        <authorList>
            <person name="Mitreva M."/>
        </authorList>
    </citation>
    <scope>NUCLEOTIDE SEQUENCE [LARGE SCALE GENOMIC DNA]</scope>
    <source>
        <strain evidence="1 2">OD-Hann</strain>
    </source>
</reference>
<evidence type="ECO:0000313" key="2">
    <source>
        <dbReference type="Proteomes" id="UP000053660"/>
    </source>
</evidence>
<organism evidence="1 2">
    <name type="scientific">Oesophagostomum dentatum</name>
    <name type="common">Nodular worm</name>
    <dbReference type="NCBI Taxonomy" id="61180"/>
    <lineage>
        <taxon>Eukaryota</taxon>
        <taxon>Metazoa</taxon>
        <taxon>Ecdysozoa</taxon>
        <taxon>Nematoda</taxon>
        <taxon>Chromadorea</taxon>
        <taxon>Rhabditida</taxon>
        <taxon>Rhabditina</taxon>
        <taxon>Rhabditomorpha</taxon>
        <taxon>Strongyloidea</taxon>
        <taxon>Strongylidae</taxon>
        <taxon>Oesophagostomum</taxon>
    </lineage>
</organism>
<name>A0A0B1T229_OESDE</name>